<dbReference type="SUPFAM" id="SSF52156">
    <property type="entry name" value="Initiation factor IF2/eIF5b, domain 3"/>
    <property type="match status" value="1"/>
</dbReference>
<dbReference type="Pfam" id="PF00009">
    <property type="entry name" value="GTP_EFTU"/>
    <property type="match status" value="1"/>
</dbReference>
<comment type="similarity">
    <text evidence="1 8">Belongs to the TRAFAC class translation factor GTPase superfamily. Classic translation factor GTPase family. IF-2 subfamily.</text>
</comment>
<dbReference type="NCBIfam" id="TIGR00487">
    <property type="entry name" value="IF-2"/>
    <property type="match status" value="1"/>
</dbReference>
<dbReference type="Gene3D" id="3.40.50.10050">
    <property type="entry name" value="Translation initiation factor IF- 2, domain 3"/>
    <property type="match status" value="1"/>
</dbReference>
<dbReference type="CDD" id="cd01887">
    <property type="entry name" value="IF2_eIF5B"/>
    <property type="match status" value="1"/>
</dbReference>
<feature type="domain" description="Tr-type G" evidence="9">
    <location>
        <begin position="191"/>
        <end position="367"/>
    </location>
</feature>
<dbReference type="Pfam" id="PF22042">
    <property type="entry name" value="EF-G_D2"/>
    <property type="match status" value="1"/>
</dbReference>
<dbReference type="Gene3D" id="2.40.30.10">
    <property type="entry name" value="Translation factors"/>
    <property type="match status" value="1"/>
</dbReference>
<evidence type="ECO:0000256" key="2">
    <source>
        <dbReference type="ARBA" id="ARBA00020675"/>
    </source>
</evidence>
<evidence type="ECO:0000313" key="11">
    <source>
        <dbReference type="Proteomes" id="UP000228626"/>
    </source>
</evidence>
<dbReference type="Proteomes" id="UP000228626">
    <property type="component" value="Unassembled WGS sequence"/>
</dbReference>
<dbReference type="SUPFAM" id="SSF50447">
    <property type="entry name" value="Translation proteins"/>
    <property type="match status" value="1"/>
</dbReference>
<keyword evidence="5 8" id="KW-0648">Protein biosynthesis</keyword>
<evidence type="ECO:0000256" key="3">
    <source>
        <dbReference type="ARBA" id="ARBA00022540"/>
    </source>
</evidence>
<name>A0A2H0V2T6_9BACT</name>
<dbReference type="InterPro" id="IPR000795">
    <property type="entry name" value="T_Tr_GTP-bd_dom"/>
</dbReference>
<dbReference type="InterPro" id="IPR009000">
    <property type="entry name" value="Transl_B-barrel_sf"/>
</dbReference>
<evidence type="ECO:0000256" key="7">
    <source>
        <dbReference type="NCBIfam" id="TIGR00487"/>
    </source>
</evidence>
<dbReference type="PANTHER" id="PTHR43381">
    <property type="entry name" value="TRANSLATION INITIATION FACTOR IF-2-RELATED"/>
    <property type="match status" value="1"/>
</dbReference>
<dbReference type="PROSITE" id="PS51722">
    <property type="entry name" value="G_TR_2"/>
    <property type="match status" value="1"/>
</dbReference>
<dbReference type="FunFam" id="3.40.50.300:FF:000019">
    <property type="entry name" value="Translation initiation factor IF-2"/>
    <property type="match status" value="1"/>
</dbReference>
<evidence type="ECO:0000259" key="9">
    <source>
        <dbReference type="PROSITE" id="PS51722"/>
    </source>
</evidence>
<dbReference type="InterPro" id="IPR027417">
    <property type="entry name" value="P-loop_NTPase"/>
</dbReference>
<dbReference type="AlphaFoldDB" id="A0A2H0V2T6"/>
<dbReference type="InterPro" id="IPR015760">
    <property type="entry name" value="TIF_IF2"/>
</dbReference>
<organism evidence="10 11">
    <name type="scientific">Candidatus Falkowbacteria bacterium CG10_big_fil_rev_8_21_14_0_10_43_10</name>
    <dbReference type="NCBI Taxonomy" id="1974567"/>
    <lineage>
        <taxon>Bacteria</taxon>
        <taxon>Candidatus Falkowiibacteriota</taxon>
    </lineage>
</organism>
<evidence type="ECO:0000256" key="5">
    <source>
        <dbReference type="ARBA" id="ARBA00022917"/>
    </source>
</evidence>
<accession>A0A2H0V2T6</accession>
<dbReference type="InterPro" id="IPR000178">
    <property type="entry name" value="TF_IF2_bacterial-like"/>
</dbReference>
<dbReference type="InterPro" id="IPR006847">
    <property type="entry name" value="IF2_N"/>
</dbReference>
<dbReference type="SUPFAM" id="SSF52540">
    <property type="entry name" value="P-loop containing nucleoside triphosphate hydrolases"/>
    <property type="match status" value="1"/>
</dbReference>
<dbReference type="GO" id="GO:0005525">
    <property type="term" value="F:GTP binding"/>
    <property type="evidence" value="ECO:0007669"/>
    <property type="project" value="UniProtKB-KW"/>
</dbReference>
<dbReference type="GO" id="GO:0005737">
    <property type="term" value="C:cytoplasm"/>
    <property type="evidence" value="ECO:0007669"/>
    <property type="project" value="UniProtKB-UniRule"/>
</dbReference>
<dbReference type="Gene3D" id="3.40.50.300">
    <property type="entry name" value="P-loop containing nucleotide triphosphate hydrolases"/>
    <property type="match status" value="1"/>
</dbReference>
<proteinExistence type="inferred from homology"/>
<evidence type="ECO:0000256" key="4">
    <source>
        <dbReference type="ARBA" id="ARBA00022741"/>
    </source>
</evidence>
<reference evidence="11" key="1">
    <citation type="submission" date="2017-09" db="EMBL/GenBank/DDBJ databases">
        <title>Depth-based differentiation of microbial function through sediment-hosted aquifers and enrichment of novel symbionts in the deep terrestrial subsurface.</title>
        <authorList>
            <person name="Probst A.J."/>
            <person name="Ladd B."/>
            <person name="Jarett J.K."/>
            <person name="Geller-Mcgrath D.E."/>
            <person name="Sieber C.M.K."/>
            <person name="Emerson J.B."/>
            <person name="Anantharaman K."/>
            <person name="Thomas B.C."/>
            <person name="Malmstrom R."/>
            <person name="Stieglmeier M."/>
            <person name="Klingl A."/>
            <person name="Woyke T."/>
            <person name="Ryan C.M."/>
            <person name="Banfield J.F."/>
        </authorList>
    </citation>
    <scope>NUCLEOTIDE SEQUENCE [LARGE SCALE GENOMIC DNA]</scope>
</reference>
<dbReference type="PANTHER" id="PTHR43381:SF4">
    <property type="entry name" value="EUKARYOTIC TRANSLATION INITIATION FACTOR 5B"/>
    <property type="match status" value="1"/>
</dbReference>
<keyword evidence="6" id="KW-0342">GTP-binding</keyword>
<dbReference type="Pfam" id="PF11987">
    <property type="entry name" value="IF-2"/>
    <property type="match status" value="1"/>
</dbReference>
<dbReference type="GO" id="GO:0003924">
    <property type="term" value="F:GTPase activity"/>
    <property type="evidence" value="ECO:0007669"/>
    <property type="project" value="InterPro"/>
</dbReference>
<protein>
    <recommendedName>
        <fullName evidence="2 7">Translation initiation factor IF-2</fullName>
    </recommendedName>
</protein>
<dbReference type="NCBIfam" id="TIGR00231">
    <property type="entry name" value="small_GTP"/>
    <property type="match status" value="1"/>
</dbReference>
<dbReference type="FunFam" id="3.40.50.10050:FF:000001">
    <property type="entry name" value="Translation initiation factor IF-2"/>
    <property type="match status" value="1"/>
</dbReference>
<evidence type="ECO:0000256" key="6">
    <source>
        <dbReference type="ARBA" id="ARBA00023134"/>
    </source>
</evidence>
<dbReference type="GO" id="GO:0003743">
    <property type="term" value="F:translation initiation factor activity"/>
    <property type="evidence" value="ECO:0007669"/>
    <property type="project" value="UniProtKB-UniRule"/>
</dbReference>
<keyword evidence="3 8" id="KW-0396">Initiation factor</keyword>
<dbReference type="InterPro" id="IPR053905">
    <property type="entry name" value="EF-G-like_DII"/>
</dbReference>
<dbReference type="InterPro" id="IPR023115">
    <property type="entry name" value="TIF_IF2_dom3"/>
</dbReference>
<gene>
    <name evidence="10" type="primary">infB</name>
    <name evidence="10" type="ORF">COT99_01205</name>
</gene>
<evidence type="ECO:0000313" key="10">
    <source>
        <dbReference type="EMBL" id="PIR93368.1"/>
    </source>
</evidence>
<dbReference type="InterPro" id="IPR036925">
    <property type="entry name" value="TIF_IF2_dom3_sf"/>
</dbReference>
<comment type="function">
    <text evidence="8">One of the essential components for the initiation of protein synthesis. Protects formylmethionyl-tRNA from spontaneous hydrolysis and promotes its binding to the 30S ribosomal subunits. Also involved in the hydrolysis of GTP during the formation of the 70S ribosomal complex.</text>
</comment>
<evidence type="ECO:0000256" key="1">
    <source>
        <dbReference type="ARBA" id="ARBA00007733"/>
    </source>
</evidence>
<dbReference type="Pfam" id="PF04760">
    <property type="entry name" value="IF2_N"/>
    <property type="match status" value="1"/>
</dbReference>
<dbReference type="InterPro" id="IPR005225">
    <property type="entry name" value="Small_GTP-bd"/>
</dbReference>
<dbReference type="EMBL" id="PFAR01000014">
    <property type="protein sequence ID" value="PIR93368.1"/>
    <property type="molecule type" value="Genomic_DNA"/>
</dbReference>
<sequence length="638" mass="70025">MFFNELIITCHPRFRLPRGKAGGNDNQNMNVTALARKLRMTTSELFDVLPQLGFDIGRRAIKIDDRTANKIILNWPRYKRQLERMRVEEEQKKEEARMPQEKKKIKVPAAITARDFAAISGVSISKVLSELMKNGIFVSMNEKIDFDTAAIIGEDLNLEISLDQEAGGKKDQDSNKLKDIMSSQAEKDLQPRPPVIVVMGHVDHGKTKLLDAIRESNVVDKEAGGITQHIGAYQVKYKDKKITFIDTPGHEVFTAMRSRGAKVADIAVLVVAADDGVKPQTIEAYHIIEQAKLPFIVAINKIDKPAADIERTKNDLSSQLRIVPEEWGGKTICAEVSAKEKIGINEILDAILLVAEMNGDKIVANPKAPAVGTVIESNIDKGEGPVVTILIQNGTLLSGEIICLEDQPLGKIRIMKDCQGKGIAAALPGTPIRISGLKISPNIGDIIETSSGKKMRLNKVRKSANRQGGIAMSTAESKKDAAAKKINIIVRSDVLGSAEAIEESLEKLNTSEVKVKVIKKGLGNITEGDIDTALASEAVVVGFNVFISNAVQLLAREKKVEALNFKIIYELVDFIKNKMEASLGMEMIQKNLGKVKVLAIFKTEDKKQVVGGRVRKENLKIAARSKLFAPADRKPKEK</sequence>
<comment type="caution">
    <text evidence="10">The sequence shown here is derived from an EMBL/GenBank/DDBJ whole genome shotgun (WGS) entry which is preliminary data.</text>
</comment>
<keyword evidence="4" id="KW-0547">Nucleotide-binding</keyword>
<evidence type="ECO:0000256" key="8">
    <source>
        <dbReference type="RuleBase" id="RU000644"/>
    </source>
</evidence>